<protein>
    <recommendedName>
        <fullName evidence="9">Tim44-like domain-containing protein</fullName>
    </recommendedName>
</protein>
<keyword evidence="5" id="KW-0496">Mitochondrion</keyword>
<comment type="similarity">
    <text evidence="2">Belongs to the Tim44 family.</text>
</comment>
<proteinExistence type="inferred from homology"/>
<keyword evidence="7" id="KW-0175">Coiled coil</keyword>
<dbReference type="AlphaFoldDB" id="A0A9I9EHX1"/>
<dbReference type="Pfam" id="PF04280">
    <property type="entry name" value="Tim44"/>
    <property type="match status" value="1"/>
</dbReference>
<organism evidence="10">
    <name type="scientific">Cucumis melo</name>
    <name type="common">Muskmelon</name>
    <dbReference type="NCBI Taxonomy" id="3656"/>
    <lineage>
        <taxon>Eukaryota</taxon>
        <taxon>Viridiplantae</taxon>
        <taxon>Streptophyta</taxon>
        <taxon>Embryophyta</taxon>
        <taxon>Tracheophyta</taxon>
        <taxon>Spermatophyta</taxon>
        <taxon>Magnoliopsida</taxon>
        <taxon>eudicotyledons</taxon>
        <taxon>Gunneridae</taxon>
        <taxon>Pentapetalae</taxon>
        <taxon>rosids</taxon>
        <taxon>fabids</taxon>
        <taxon>Cucurbitales</taxon>
        <taxon>Cucurbitaceae</taxon>
        <taxon>Benincaseae</taxon>
        <taxon>Cucumis</taxon>
    </lineage>
</organism>
<evidence type="ECO:0000259" key="9">
    <source>
        <dbReference type="SMART" id="SM00978"/>
    </source>
</evidence>
<evidence type="ECO:0000256" key="7">
    <source>
        <dbReference type="SAM" id="Coils"/>
    </source>
</evidence>
<evidence type="ECO:0000256" key="3">
    <source>
        <dbReference type="ARBA" id="ARBA00022792"/>
    </source>
</evidence>
<dbReference type="SMART" id="SM00978">
    <property type="entry name" value="Tim44"/>
    <property type="match status" value="1"/>
</dbReference>
<keyword evidence="3" id="KW-0999">Mitochondrion inner membrane</keyword>
<feature type="region of interest" description="Disordered" evidence="8">
    <location>
        <begin position="148"/>
        <end position="194"/>
    </location>
</feature>
<evidence type="ECO:0000256" key="5">
    <source>
        <dbReference type="ARBA" id="ARBA00023128"/>
    </source>
</evidence>
<dbReference type="GO" id="GO:0005743">
    <property type="term" value="C:mitochondrial inner membrane"/>
    <property type="evidence" value="ECO:0007669"/>
    <property type="project" value="UniProtKB-SubCell"/>
</dbReference>
<dbReference type="InterPro" id="IPR032710">
    <property type="entry name" value="NTF2-like_dom_sf"/>
</dbReference>
<dbReference type="InterPro" id="IPR007379">
    <property type="entry name" value="Tim44-like_dom"/>
</dbReference>
<feature type="domain" description="Tim44-like" evidence="9">
    <location>
        <begin position="428"/>
        <end position="589"/>
    </location>
</feature>
<dbReference type="Gene3D" id="3.10.450.240">
    <property type="match status" value="1"/>
</dbReference>
<feature type="compositionally biased region" description="Basic and acidic residues" evidence="8">
    <location>
        <begin position="164"/>
        <end position="184"/>
    </location>
</feature>
<comment type="subcellular location">
    <subcellularLocation>
        <location evidence="1">Mitochondrion inner membrane</location>
    </subcellularLocation>
</comment>
<evidence type="ECO:0000256" key="2">
    <source>
        <dbReference type="ARBA" id="ARBA00009597"/>
    </source>
</evidence>
<dbReference type="PANTHER" id="PTHR10721">
    <property type="entry name" value="MITOCHONDRIAL IMPORT INNER MEMBRANE TRANSLOCASE SUBUNIT TIM44"/>
    <property type="match status" value="1"/>
</dbReference>
<keyword evidence="4" id="KW-0809">Transit peptide</keyword>
<dbReference type="Gramene" id="MELO3C033986.2.1">
    <property type="protein sequence ID" value="MELO3C033986.2.1"/>
    <property type="gene ID" value="MELO3C033986.2"/>
</dbReference>
<evidence type="ECO:0000313" key="10">
    <source>
        <dbReference type="EnsemblPlants" id="MELO3C033986.2.1"/>
    </source>
</evidence>
<dbReference type="SUPFAM" id="SSF54427">
    <property type="entry name" value="NTF2-like"/>
    <property type="match status" value="1"/>
</dbReference>
<evidence type="ECO:0000256" key="4">
    <source>
        <dbReference type="ARBA" id="ARBA00022946"/>
    </source>
</evidence>
<accession>A0A9I9EHX1</accession>
<dbReference type="EnsemblPlants" id="MELO3C033986.2.1">
    <property type="protein sequence ID" value="MELO3C033986.2.1"/>
    <property type="gene ID" value="MELO3C033986.2"/>
</dbReference>
<keyword evidence="6" id="KW-0472">Membrane</keyword>
<dbReference type="GO" id="GO:0030150">
    <property type="term" value="P:protein import into mitochondrial matrix"/>
    <property type="evidence" value="ECO:0007669"/>
    <property type="project" value="TreeGrafter"/>
</dbReference>
<dbReference type="GO" id="GO:0051087">
    <property type="term" value="F:protein-folding chaperone binding"/>
    <property type="evidence" value="ECO:0007669"/>
    <property type="project" value="TreeGrafter"/>
</dbReference>
<feature type="coiled-coil region" evidence="7">
    <location>
        <begin position="60"/>
        <end position="87"/>
    </location>
</feature>
<evidence type="ECO:0000256" key="1">
    <source>
        <dbReference type="ARBA" id="ARBA00004273"/>
    </source>
</evidence>
<evidence type="ECO:0000256" key="6">
    <source>
        <dbReference type="ARBA" id="ARBA00023136"/>
    </source>
</evidence>
<name>A0A9I9EHX1_CUCME</name>
<feature type="compositionally biased region" description="Polar residues" evidence="8">
    <location>
        <begin position="151"/>
        <end position="163"/>
    </location>
</feature>
<sequence>MMSSCTRSQFLLPSGYSINRKFSVFNEFSKKVKGEADKMGSCKRIGICVAVDPKVYPTLNTEFQQSVKELKEKAEELKGVKEDLKAETYPCMSRLGGHFNGWPETTTEQLYKQVDGVWSEAEATARKVSADVKEKLSAATEEVKEAFGFSPKNSSGSTCSSTDHGADTKKHGSEASFENAKDQHPGSSGSSETFFGKFKSSIPSPGISSAFERLKSTKLIDLAKRGYEVVKDELSGKPHKKKHLEYEPSASPKVERSTRTDVVVLPSKQSRWSKKWEAFREKIQDHPVYKRVTGYSEPVITKSQEANLLAPRLIYRRPRTPWKSIGLKVVWSTIMPKHWLKHFYLLPIFPSSLRSAKSETSWEHGDYTDDRGISFPSACLGEGQVFEQGKKTRVEIAEDMRERWETSDNVIIQKIQDINENVFQESDAATSFKEIRRRDPSFSLPDFVAEVQEVIKPVLTSYIKGDSETLKKHCSAEVIERCKAEHRAYQSQGIFFDNKILHISEVEVRETKMMGSTPIIIVAVGSDSLCSIFQTQQVYCVRDANGSIREGGKDTIHTVYYAWAMQMLDPEEVGEGALHAIWRVREMQQFENGTLKNMVIHGFSRGKVRSACNGTNTTQENVVILATLTKENAFSNMDLAKENEEL</sequence>
<dbReference type="InterPro" id="IPR039544">
    <property type="entry name" value="Tim44-like"/>
</dbReference>
<reference evidence="10" key="1">
    <citation type="submission" date="2023-03" db="UniProtKB">
        <authorList>
            <consortium name="EnsemblPlants"/>
        </authorList>
    </citation>
    <scope>IDENTIFICATION</scope>
</reference>
<evidence type="ECO:0000256" key="8">
    <source>
        <dbReference type="SAM" id="MobiDB-lite"/>
    </source>
</evidence>
<dbReference type="PANTHER" id="PTHR10721:SF1">
    <property type="entry name" value="MITOCHONDRIAL IMPORT INNER MEMBRANE TRANSLOCASE SUBUNIT TIM44"/>
    <property type="match status" value="1"/>
</dbReference>